<name>A0A5C2RU42_9APHY</name>
<evidence type="ECO:0000313" key="2">
    <source>
        <dbReference type="EMBL" id="RPD54874.1"/>
    </source>
</evidence>
<evidence type="ECO:0000256" key="1">
    <source>
        <dbReference type="SAM" id="MobiDB-lite"/>
    </source>
</evidence>
<dbReference type="AlphaFoldDB" id="A0A5C2RU42"/>
<protein>
    <submittedName>
        <fullName evidence="2">Uncharacterized protein</fullName>
    </submittedName>
</protein>
<reference evidence="2" key="1">
    <citation type="journal article" date="2018" name="Genome Biol. Evol.">
        <title>Genomics and development of Lentinus tigrinus, a white-rot wood-decaying mushroom with dimorphic fruiting bodies.</title>
        <authorList>
            <person name="Wu B."/>
            <person name="Xu Z."/>
            <person name="Knudson A."/>
            <person name="Carlson A."/>
            <person name="Chen N."/>
            <person name="Kovaka S."/>
            <person name="LaButti K."/>
            <person name="Lipzen A."/>
            <person name="Pennachio C."/>
            <person name="Riley R."/>
            <person name="Schakwitz W."/>
            <person name="Umezawa K."/>
            <person name="Ohm R.A."/>
            <person name="Grigoriev I.V."/>
            <person name="Nagy L.G."/>
            <person name="Gibbons J."/>
            <person name="Hibbett D."/>
        </authorList>
    </citation>
    <scope>NUCLEOTIDE SEQUENCE [LARGE SCALE GENOMIC DNA]</scope>
    <source>
        <strain evidence="2">ALCF2SS1-6</strain>
    </source>
</reference>
<dbReference type="Proteomes" id="UP000313359">
    <property type="component" value="Unassembled WGS sequence"/>
</dbReference>
<sequence>MRLDGRADRLHAGPTRKAVSDSAKARSPNVELPKEEEPDSDGSCNKPSSQRCNHCLNSSKVHITPSSPSPFSFWEILSPKGSSLVLPARRCAFTYWFTTFDSDVFETGKNLPSHIGDPNLNLTEDEYMAVVWSRTLVCLVDEKVPYNMKMATAELQVSSPSQRANTATTPLAPHLLTLPRHS</sequence>
<dbReference type="STRING" id="1328759.A0A5C2RU42"/>
<organism evidence="2 3">
    <name type="scientific">Lentinus tigrinus ALCF2SS1-6</name>
    <dbReference type="NCBI Taxonomy" id="1328759"/>
    <lineage>
        <taxon>Eukaryota</taxon>
        <taxon>Fungi</taxon>
        <taxon>Dikarya</taxon>
        <taxon>Basidiomycota</taxon>
        <taxon>Agaricomycotina</taxon>
        <taxon>Agaricomycetes</taxon>
        <taxon>Polyporales</taxon>
        <taxon>Polyporaceae</taxon>
        <taxon>Lentinus</taxon>
    </lineage>
</organism>
<keyword evidence="3" id="KW-1185">Reference proteome</keyword>
<feature type="compositionally biased region" description="Basic and acidic residues" evidence="1">
    <location>
        <begin position="1"/>
        <end position="11"/>
    </location>
</feature>
<dbReference type="EMBL" id="ML122301">
    <property type="protein sequence ID" value="RPD54874.1"/>
    <property type="molecule type" value="Genomic_DNA"/>
</dbReference>
<gene>
    <name evidence="2" type="ORF">L227DRAFT_615886</name>
</gene>
<accession>A0A5C2RU42</accession>
<proteinExistence type="predicted"/>
<feature type="region of interest" description="Disordered" evidence="1">
    <location>
        <begin position="1"/>
        <end position="48"/>
    </location>
</feature>
<evidence type="ECO:0000313" key="3">
    <source>
        <dbReference type="Proteomes" id="UP000313359"/>
    </source>
</evidence>